<gene>
    <name evidence="2" type="ORF">SAMN04488000_1273</name>
</gene>
<dbReference type="EMBL" id="FOFV01000027">
    <property type="protein sequence ID" value="SES40532.1"/>
    <property type="molecule type" value="Genomic_DNA"/>
</dbReference>
<protein>
    <recommendedName>
        <fullName evidence="1">DUF7822 domain-containing protein</fullName>
    </recommendedName>
</protein>
<dbReference type="OrthoDB" id="8858495at2"/>
<proteinExistence type="predicted"/>
<sequence length="229" mass="24993">MANRSYLYSIGNRPESYEDRPETISGLSEWPYAIPFSFLVLLSGDPRLCASLIADGFDGEPPESRTTLHAISGEFDAGFARLTKFAAAVRAVSDAEGLHAGLAEAERFLDAHRDQYVLLETIELDTMIESGEDELRALIEGHLDLCRAAGEAIDALPDDAAAAGTVLAAAAAERSAPPLDAFHGLVLTDDFDNTRDDRTENPIGLSWWTDVLYFALWNRAEYAANQLNQ</sequence>
<name>A0A1H9X2W4_9PSEU</name>
<reference evidence="3" key="1">
    <citation type="submission" date="2016-10" db="EMBL/GenBank/DDBJ databases">
        <authorList>
            <person name="Varghese N."/>
            <person name="Submissions S."/>
        </authorList>
    </citation>
    <scope>NUCLEOTIDE SEQUENCE [LARGE SCALE GENOMIC DNA]</scope>
    <source>
        <strain evidence="3">DSM 44437</strain>
    </source>
</reference>
<feature type="domain" description="DUF7822" evidence="1">
    <location>
        <begin position="13"/>
        <end position="163"/>
    </location>
</feature>
<dbReference type="AlphaFoldDB" id="A0A1H9X2W4"/>
<dbReference type="Pfam" id="PF25135">
    <property type="entry name" value="DUF7822"/>
    <property type="match status" value="1"/>
</dbReference>
<dbReference type="Proteomes" id="UP000199503">
    <property type="component" value="Unassembled WGS sequence"/>
</dbReference>
<dbReference type="STRING" id="65499.SAMN04488000_1273"/>
<keyword evidence="3" id="KW-1185">Reference proteome</keyword>
<accession>A0A1H9X2W4</accession>
<evidence type="ECO:0000313" key="3">
    <source>
        <dbReference type="Proteomes" id="UP000199503"/>
    </source>
</evidence>
<organism evidence="2 3">
    <name type="scientific">Lentzea albida</name>
    <dbReference type="NCBI Taxonomy" id="65499"/>
    <lineage>
        <taxon>Bacteria</taxon>
        <taxon>Bacillati</taxon>
        <taxon>Actinomycetota</taxon>
        <taxon>Actinomycetes</taxon>
        <taxon>Pseudonocardiales</taxon>
        <taxon>Pseudonocardiaceae</taxon>
        <taxon>Lentzea</taxon>
    </lineage>
</organism>
<dbReference type="InterPro" id="IPR056724">
    <property type="entry name" value="DUF7822"/>
</dbReference>
<dbReference type="RefSeq" id="WP_089926855.1">
    <property type="nucleotide sequence ID" value="NZ_FOFV01000027.1"/>
</dbReference>
<evidence type="ECO:0000313" key="2">
    <source>
        <dbReference type="EMBL" id="SES40532.1"/>
    </source>
</evidence>
<evidence type="ECO:0000259" key="1">
    <source>
        <dbReference type="Pfam" id="PF25135"/>
    </source>
</evidence>